<keyword evidence="4 7" id="KW-1133">Transmembrane helix</keyword>
<evidence type="ECO:0000256" key="2">
    <source>
        <dbReference type="ARBA" id="ARBA00005587"/>
    </source>
</evidence>
<evidence type="ECO:0000256" key="6">
    <source>
        <dbReference type="SAM" id="MobiDB-lite"/>
    </source>
</evidence>
<feature type="region of interest" description="Disordered" evidence="6">
    <location>
        <begin position="1"/>
        <end position="25"/>
    </location>
</feature>
<keyword evidence="9" id="KW-1185">Reference proteome</keyword>
<proteinExistence type="inferred from homology"/>
<evidence type="ECO:0000256" key="3">
    <source>
        <dbReference type="ARBA" id="ARBA00022692"/>
    </source>
</evidence>
<sequence>MSVTDGRDASAVSETPNAPAPSSGGTADPAPLGLAGFAMTTFILSFVNANLISEKGSGDVILGLALFYGGIAQLLAGMWEYRRGNTFGATAFSSFGAFWLSYWGIVRLGTGGDAHKTIGLYLFAWFLFTGYMTVAATRTNGAVLAVFVLLTITFLCLAIGAWQNAATPPAAMTRIGGWLGILTALAAWYASFAAVVNETHKRQLFPTWPR</sequence>
<evidence type="ECO:0000256" key="4">
    <source>
        <dbReference type="ARBA" id="ARBA00022989"/>
    </source>
</evidence>
<reference evidence="9" key="1">
    <citation type="journal article" date="2019" name="Int. J. Syst. Evol. Microbiol.">
        <title>The Global Catalogue of Microorganisms (GCM) 10K type strain sequencing project: providing services to taxonomists for standard genome sequencing and annotation.</title>
        <authorList>
            <consortium name="The Broad Institute Genomics Platform"/>
            <consortium name="The Broad Institute Genome Sequencing Center for Infectious Disease"/>
            <person name="Wu L."/>
            <person name="Ma J."/>
        </authorList>
    </citation>
    <scope>NUCLEOTIDE SEQUENCE [LARGE SCALE GENOMIC DNA]</scope>
    <source>
        <strain evidence="9">JCM 16013</strain>
    </source>
</reference>
<keyword evidence="3 7" id="KW-0812">Transmembrane</keyword>
<comment type="similarity">
    <text evidence="2">Belongs to the acetate uptake transporter (AceTr) (TC 2.A.96) family.</text>
</comment>
<dbReference type="PANTHER" id="PTHR31123:SF1">
    <property type="entry name" value="ACCUMULATION OF DYADS PROTEIN 2-RELATED"/>
    <property type="match status" value="1"/>
</dbReference>
<evidence type="ECO:0000313" key="9">
    <source>
        <dbReference type="Proteomes" id="UP001499854"/>
    </source>
</evidence>
<feature type="transmembrane region" description="Helical" evidence="7">
    <location>
        <begin position="60"/>
        <end position="81"/>
    </location>
</feature>
<feature type="transmembrane region" description="Helical" evidence="7">
    <location>
        <begin position="87"/>
        <end position="106"/>
    </location>
</feature>
<comment type="caution">
    <text evidence="8">The sequence shown here is derived from an EMBL/GenBank/DDBJ whole genome shotgun (WGS) entry which is preliminary data.</text>
</comment>
<feature type="transmembrane region" description="Helical" evidence="7">
    <location>
        <begin position="175"/>
        <end position="196"/>
    </location>
</feature>
<evidence type="ECO:0000256" key="7">
    <source>
        <dbReference type="SAM" id="Phobius"/>
    </source>
</evidence>
<feature type="transmembrane region" description="Helical" evidence="7">
    <location>
        <begin position="142"/>
        <end position="163"/>
    </location>
</feature>
<evidence type="ECO:0000256" key="1">
    <source>
        <dbReference type="ARBA" id="ARBA00004141"/>
    </source>
</evidence>
<dbReference type="Proteomes" id="UP001499854">
    <property type="component" value="Unassembled WGS sequence"/>
</dbReference>
<evidence type="ECO:0000256" key="5">
    <source>
        <dbReference type="ARBA" id="ARBA00023136"/>
    </source>
</evidence>
<organism evidence="8 9">
    <name type="scientific">Catenulispora subtropica</name>
    <dbReference type="NCBI Taxonomy" id="450798"/>
    <lineage>
        <taxon>Bacteria</taxon>
        <taxon>Bacillati</taxon>
        <taxon>Actinomycetota</taxon>
        <taxon>Actinomycetes</taxon>
        <taxon>Catenulisporales</taxon>
        <taxon>Catenulisporaceae</taxon>
        <taxon>Catenulispora</taxon>
    </lineage>
</organism>
<dbReference type="PANTHER" id="PTHR31123">
    <property type="entry name" value="ACCUMULATION OF DYADS PROTEIN 2-RELATED"/>
    <property type="match status" value="1"/>
</dbReference>
<dbReference type="InterPro" id="IPR051633">
    <property type="entry name" value="AceTr"/>
</dbReference>
<dbReference type="Pfam" id="PF01184">
    <property type="entry name" value="Gpr1_Fun34_YaaH"/>
    <property type="match status" value="1"/>
</dbReference>
<feature type="transmembrane region" description="Helical" evidence="7">
    <location>
        <begin position="32"/>
        <end position="53"/>
    </location>
</feature>
<feature type="transmembrane region" description="Helical" evidence="7">
    <location>
        <begin position="118"/>
        <end position="136"/>
    </location>
</feature>
<dbReference type="NCBIfam" id="NF038013">
    <property type="entry name" value="AceTr_1"/>
    <property type="match status" value="1"/>
</dbReference>
<dbReference type="EMBL" id="BAAAQM010000022">
    <property type="protein sequence ID" value="GAA1976805.1"/>
    <property type="molecule type" value="Genomic_DNA"/>
</dbReference>
<accession>A0ABP5DBI8</accession>
<keyword evidence="5 7" id="KW-0472">Membrane</keyword>
<gene>
    <name evidence="8" type="ORF">GCM10009838_41460</name>
</gene>
<name>A0ABP5DBI8_9ACTN</name>
<comment type="subcellular location">
    <subcellularLocation>
        <location evidence="1">Membrane</location>
        <topology evidence="1">Multi-pass membrane protein</topology>
    </subcellularLocation>
</comment>
<dbReference type="InterPro" id="IPR000791">
    <property type="entry name" value="Gpr1/Fun34/SatP-like"/>
</dbReference>
<protein>
    <submittedName>
        <fullName evidence="8">GPR1/FUN34/YaaH family transporter</fullName>
    </submittedName>
</protein>
<evidence type="ECO:0000313" key="8">
    <source>
        <dbReference type="EMBL" id="GAA1976805.1"/>
    </source>
</evidence>